<evidence type="ECO:0000313" key="2">
    <source>
        <dbReference type="Proteomes" id="UP001642487"/>
    </source>
</evidence>
<dbReference type="EMBL" id="OZ021741">
    <property type="protein sequence ID" value="CAK9325952.1"/>
    <property type="molecule type" value="Genomic_DNA"/>
</dbReference>
<protein>
    <submittedName>
        <fullName evidence="1">Uncharacterized protein</fullName>
    </submittedName>
</protein>
<name>A0ABP0YZI7_9ROSI</name>
<dbReference type="Proteomes" id="UP001642487">
    <property type="component" value="Chromosome 7"/>
</dbReference>
<evidence type="ECO:0000313" key="1">
    <source>
        <dbReference type="EMBL" id="CAK9325952.1"/>
    </source>
</evidence>
<gene>
    <name evidence="1" type="ORF">CITCOLO1_LOCUS18236</name>
</gene>
<sequence length="112" mass="12415">MYWNDNDFNGHTGSPTLPSFLRRSLLIETLAWLSLIRPAYLSDPPAAGSLSQQSKSLRSYFNVIRSSVIDLPGMAFPAFSSLDTHILIIGFLRHPSSLEPSTLSFFLDVDIG</sequence>
<accession>A0ABP0YZI7</accession>
<proteinExistence type="predicted"/>
<organism evidence="1 2">
    <name type="scientific">Citrullus colocynthis</name>
    <name type="common">colocynth</name>
    <dbReference type="NCBI Taxonomy" id="252529"/>
    <lineage>
        <taxon>Eukaryota</taxon>
        <taxon>Viridiplantae</taxon>
        <taxon>Streptophyta</taxon>
        <taxon>Embryophyta</taxon>
        <taxon>Tracheophyta</taxon>
        <taxon>Spermatophyta</taxon>
        <taxon>Magnoliopsida</taxon>
        <taxon>eudicotyledons</taxon>
        <taxon>Gunneridae</taxon>
        <taxon>Pentapetalae</taxon>
        <taxon>rosids</taxon>
        <taxon>fabids</taxon>
        <taxon>Cucurbitales</taxon>
        <taxon>Cucurbitaceae</taxon>
        <taxon>Benincaseae</taxon>
        <taxon>Citrullus</taxon>
    </lineage>
</organism>
<keyword evidence="2" id="KW-1185">Reference proteome</keyword>
<reference evidence="1 2" key="1">
    <citation type="submission" date="2024-03" db="EMBL/GenBank/DDBJ databases">
        <authorList>
            <person name="Gkanogiannis A."/>
            <person name="Becerra Lopez-Lavalle L."/>
        </authorList>
    </citation>
    <scope>NUCLEOTIDE SEQUENCE [LARGE SCALE GENOMIC DNA]</scope>
</reference>